<accession>A0A8H9IW54</accession>
<dbReference type="InterPro" id="IPR011008">
    <property type="entry name" value="Dimeric_a/b-barrel"/>
</dbReference>
<dbReference type="Gene3D" id="3.30.70.1060">
    <property type="entry name" value="Dimeric alpha+beta barrel"/>
    <property type="match status" value="1"/>
</dbReference>
<dbReference type="EMBL" id="BNAV01000004">
    <property type="protein sequence ID" value="GHF56428.1"/>
    <property type="molecule type" value="Genomic_DNA"/>
</dbReference>
<dbReference type="SUPFAM" id="SSF54909">
    <property type="entry name" value="Dimeric alpha+beta barrel"/>
    <property type="match status" value="1"/>
</dbReference>
<proteinExistence type="inferred from homology"/>
<name>A0A8H9IW54_9PSEU</name>
<organism evidence="3 4">
    <name type="scientific">Amycolatopsis bartoniae</name>
    <dbReference type="NCBI Taxonomy" id="941986"/>
    <lineage>
        <taxon>Bacteria</taxon>
        <taxon>Bacillati</taxon>
        <taxon>Actinomycetota</taxon>
        <taxon>Actinomycetes</taxon>
        <taxon>Pseudonocardiales</taxon>
        <taxon>Pseudonocardiaceae</taxon>
        <taxon>Amycolatopsis</taxon>
    </lineage>
</organism>
<evidence type="ECO:0000259" key="2">
    <source>
        <dbReference type="Pfam" id="PF03795"/>
    </source>
</evidence>
<gene>
    <name evidence="3" type="ORF">GCM10017566_31990</name>
</gene>
<reference evidence="3" key="1">
    <citation type="journal article" date="2014" name="Int. J. Syst. Evol. Microbiol.">
        <title>Complete genome sequence of Corynebacterium casei LMG S-19264T (=DSM 44701T), isolated from a smear-ripened cheese.</title>
        <authorList>
            <consortium name="US DOE Joint Genome Institute (JGI-PGF)"/>
            <person name="Walter F."/>
            <person name="Albersmeier A."/>
            <person name="Kalinowski J."/>
            <person name="Ruckert C."/>
        </authorList>
    </citation>
    <scope>NUCLEOTIDE SEQUENCE</scope>
    <source>
        <strain evidence="3">CGMCC 4.7679</strain>
    </source>
</reference>
<dbReference type="Proteomes" id="UP000658656">
    <property type="component" value="Unassembled WGS sequence"/>
</dbReference>
<dbReference type="AlphaFoldDB" id="A0A8H9IW54"/>
<dbReference type="InterPro" id="IPR005545">
    <property type="entry name" value="YCII"/>
</dbReference>
<evidence type="ECO:0000256" key="1">
    <source>
        <dbReference type="ARBA" id="ARBA00007689"/>
    </source>
</evidence>
<dbReference type="OrthoDB" id="8968203at2"/>
<comment type="caution">
    <text evidence="3">The sequence shown here is derived from an EMBL/GenBank/DDBJ whole genome shotgun (WGS) entry which is preliminary data.</text>
</comment>
<protein>
    <recommendedName>
        <fullName evidence="2">YCII-related domain-containing protein</fullName>
    </recommendedName>
</protein>
<dbReference type="PANTHER" id="PTHR37828:SF1">
    <property type="entry name" value="YCII-RELATED DOMAIN-CONTAINING PROTEIN"/>
    <property type="match status" value="1"/>
</dbReference>
<dbReference type="Pfam" id="PF03795">
    <property type="entry name" value="YCII"/>
    <property type="match status" value="1"/>
</dbReference>
<evidence type="ECO:0000313" key="3">
    <source>
        <dbReference type="EMBL" id="GHF56428.1"/>
    </source>
</evidence>
<feature type="domain" description="YCII-related" evidence="2">
    <location>
        <begin position="10"/>
        <end position="82"/>
    </location>
</feature>
<keyword evidence="4" id="KW-1185">Reference proteome</keyword>
<dbReference type="PANTHER" id="PTHR37828">
    <property type="entry name" value="GSR2449 PROTEIN"/>
    <property type="match status" value="1"/>
</dbReference>
<comment type="similarity">
    <text evidence="1">Belongs to the YciI family.</text>
</comment>
<sequence>MAWFLVETRYAQDKYRDVRPRHREYLLELAEQGVVAVAGPLADDTGGVILVQADDEAALEKVLDADPYHVEGALESRTVREYKPVLGSWVR</sequence>
<evidence type="ECO:0000313" key="4">
    <source>
        <dbReference type="Proteomes" id="UP000658656"/>
    </source>
</evidence>
<reference evidence="3" key="2">
    <citation type="submission" date="2020-09" db="EMBL/GenBank/DDBJ databases">
        <authorList>
            <person name="Sun Q."/>
            <person name="Zhou Y."/>
        </authorList>
    </citation>
    <scope>NUCLEOTIDE SEQUENCE</scope>
    <source>
        <strain evidence="3">CGMCC 4.7679</strain>
    </source>
</reference>
<dbReference type="RefSeq" id="WP_145937259.1">
    <property type="nucleotide sequence ID" value="NZ_BNAV01000004.1"/>
</dbReference>